<name>A0A1U8B884_NELNU</name>
<dbReference type="Pfam" id="PF13041">
    <property type="entry name" value="PPR_2"/>
    <property type="match status" value="4"/>
</dbReference>
<dbReference type="FunFam" id="1.25.40.10:FF:000031">
    <property type="entry name" value="Pentatricopeptide repeat-containing protein mitochondrial"/>
    <property type="match status" value="1"/>
</dbReference>
<evidence type="ECO:0000313" key="2">
    <source>
        <dbReference type="RefSeq" id="XP_010277283.1"/>
    </source>
</evidence>
<dbReference type="InterPro" id="IPR011990">
    <property type="entry name" value="TPR-like_helical_dom_sf"/>
</dbReference>
<dbReference type="PANTHER" id="PTHR47926:SF471">
    <property type="entry name" value="DYW DOMAIN-CONTAINING PROTEIN"/>
    <property type="match status" value="1"/>
</dbReference>
<evidence type="ECO:0000313" key="1">
    <source>
        <dbReference type="Proteomes" id="UP000189703"/>
    </source>
</evidence>
<dbReference type="Pfam" id="PF14432">
    <property type="entry name" value="DYW_deaminase"/>
    <property type="match status" value="1"/>
</dbReference>
<dbReference type="OMA" id="TIHAFFV"/>
<dbReference type="Gene3D" id="1.25.40.10">
    <property type="entry name" value="Tetratricopeptide repeat domain"/>
    <property type="match status" value="6"/>
</dbReference>
<sequence>MQPIYELMDPACILSVGSFSNSMVCLFPRKFPVETTIGSFQKLRKLFVAIGCRLNSSAFGNSVLCGAFHESSDEELGGNVLETLSKKENLDFLHLSGESSIHADFNTYHWLLEGCLRSGSLINAKCLHGKILKLGFDCDPVLCSQLISIYSGCGHLDDANGMLDNLSQQSLSSWNIIMSGLVTKKSYSHVLGLFSQMIAKNVKPDHFTFSSVLEACFGGNVGFHYVEQIHAMIIRYGFATDQVVCNPLINLYSKNGYIDSACLIFEELCSRDSKSWVAMISGFSQNCHEEEALLLFNQMQQSGITLTPYVFSSVLSACTKVEAFEQGEQLHAQVLKRGFSSEICVCNALLTLYIYHGDLVSTERLFNEMDCRDKVTYNSVISGFVKCGNSDRAIQLFENMQVAEFKLDIVTIASLLSACSSVGALHKGKQLHSYAIKLGVSTDIRIEGSLLDFYVKCFDIETAHEFFLATKRENVVLWNVMLVAYGQLGNLRESLDIFSQMQIRGIRPNEYTYPSILRTCTSLGTIGLGMQIHTLIIKTGFELNAYVCSVLIDMYAKNGVLELARQILENLTEEDVVSWTAMIAGYAQNDLCIEALTLFEEMQIRGIRSDNIGLSSALSACAGVQALNLGQQIHAQSCVSGYSMDLSIGNSLINLYARCGRIQDAYSVFDMIDAKDQISWNGLISGFAQSGHSEESLQVFFQMNRVGVGANLFTFGSVVSACANIADLKQGKQIHAQIIKTGYDSDTESGNVLITLYAKCGNIYDAWKKFREMPDRNEISWNAMITGYSQHGCGIEALNLFKEMKQQGLVPNYITFVGVLSACSHVGLVSKGLSYFNSMTTEHDIIPRAEHYACVVDILGRAGLLDRAREFIEEMPIVPDAMVWRTLLSACMVHKNIKIGELAAQQLLELEPEDSATYVLLSNIYAVARKWDCRDRMRQMMKERGVKKEPGRSWIEANNSIHAFFVGDRLHPLAYKIYEYLEDLNKRVAEIGYVQDRYSLLHDIELEDKDSTAYVHSEKLAVTFGLISLSPVIPIRVIKNLRVCNDCHNWMKFVSKVCNRAVVVRDAYRFHHFEGGLCSCRDYW</sequence>
<dbReference type="Pfam" id="PF20430">
    <property type="entry name" value="Eplus_motif"/>
    <property type="match status" value="1"/>
</dbReference>
<dbReference type="FunFam" id="1.25.40.10:FF:000073">
    <property type="entry name" value="Pentatricopeptide repeat-containing protein chloroplastic"/>
    <property type="match status" value="2"/>
</dbReference>
<dbReference type="FunFam" id="1.25.40.10:FF:000196">
    <property type="entry name" value="Pentatricopeptide repeat-containing protein At4g14850"/>
    <property type="match status" value="1"/>
</dbReference>
<dbReference type="GO" id="GO:0008270">
    <property type="term" value="F:zinc ion binding"/>
    <property type="evidence" value="ECO:0007669"/>
    <property type="project" value="InterPro"/>
</dbReference>
<dbReference type="Pfam" id="PF01535">
    <property type="entry name" value="PPR"/>
    <property type="match status" value="7"/>
</dbReference>
<dbReference type="InterPro" id="IPR002885">
    <property type="entry name" value="PPR_rpt"/>
</dbReference>
<dbReference type="Proteomes" id="UP000189703">
    <property type="component" value="Unplaced"/>
</dbReference>
<dbReference type="PANTHER" id="PTHR47926">
    <property type="entry name" value="PENTATRICOPEPTIDE REPEAT-CONTAINING PROTEIN"/>
    <property type="match status" value="1"/>
</dbReference>
<proteinExistence type="predicted"/>
<accession>A0A1U8B884</accession>
<dbReference type="GO" id="GO:0009451">
    <property type="term" value="P:RNA modification"/>
    <property type="evidence" value="ECO:0007669"/>
    <property type="project" value="InterPro"/>
</dbReference>
<dbReference type="InterPro" id="IPR032867">
    <property type="entry name" value="DYW_dom"/>
</dbReference>
<dbReference type="FunCoup" id="A0A1U8B884">
    <property type="interactions" value="205"/>
</dbReference>
<protein>
    <submittedName>
        <fullName evidence="2">Pentatricopeptide repeat-containing protein At4g13650</fullName>
    </submittedName>
</protein>
<dbReference type="eggNOG" id="KOG4197">
    <property type="taxonomic scope" value="Eukaryota"/>
</dbReference>
<dbReference type="NCBIfam" id="TIGR00756">
    <property type="entry name" value="PPR"/>
    <property type="match status" value="8"/>
</dbReference>
<dbReference type="Pfam" id="PF20431">
    <property type="entry name" value="E_motif"/>
    <property type="match status" value="1"/>
</dbReference>
<dbReference type="InterPro" id="IPR046848">
    <property type="entry name" value="E_motif"/>
</dbReference>
<dbReference type="InterPro" id="IPR046849">
    <property type="entry name" value="E2_motif"/>
</dbReference>
<dbReference type="AlphaFoldDB" id="A0A1U8B884"/>
<organism evidence="1 2">
    <name type="scientific">Nelumbo nucifera</name>
    <name type="common">Sacred lotus</name>
    <dbReference type="NCBI Taxonomy" id="4432"/>
    <lineage>
        <taxon>Eukaryota</taxon>
        <taxon>Viridiplantae</taxon>
        <taxon>Streptophyta</taxon>
        <taxon>Embryophyta</taxon>
        <taxon>Tracheophyta</taxon>
        <taxon>Spermatophyta</taxon>
        <taxon>Magnoliopsida</taxon>
        <taxon>Proteales</taxon>
        <taxon>Nelumbonaceae</taxon>
        <taxon>Nelumbo</taxon>
    </lineage>
</organism>
<dbReference type="PROSITE" id="PS51375">
    <property type="entry name" value="PPR"/>
    <property type="match status" value="7"/>
</dbReference>
<dbReference type="KEGG" id="nnu:104611779"/>
<dbReference type="RefSeq" id="XP_010277283.1">
    <property type="nucleotide sequence ID" value="XM_010278981.2"/>
</dbReference>
<dbReference type="FunFam" id="1.25.40.10:FF:000366">
    <property type="entry name" value="Pentatricopeptide (PPR) repeat-containing protein"/>
    <property type="match status" value="1"/>
</dbReference>
<reference evidence="2" key="1">
    <citation type="submission" date="2025-08" db="UniProtKB">
        <authorList>
            <consortium name="RefSeq"/>
        </authorList>
    </citation>
    <scope>IDENTIFICATION</scope>
</reference>
<dbReference type="GeneID" id="104611779"/>
<dbReference type="GO" id="GO:0003723">
    <property type="term" value="F:RNA binding"/>
    <property type="evidence" value="ECO:0007669"/>
    <property type="project" value="InterPro"/>
</dbReference>
<keyword evidence="1" id="KW-1185">Reference proteome</keyword>
<dbReference type="FunFam" id="1.25.40.10:FF:000381">
    <property type="entry name" value="Pentatricopeptide repeat-containing protein"/>
    <property type="match status" value="2"/>
</dbReference>
<dbReference type="InterPro" id="IPR046960">
    <property type="entry name" value="PPR_At4g14850-like_plant"/>
</dbReference>
<dbReference type="OrthoDB" id="185373at2759"/>
<gene>
    <name evidence="2" type="primary">LOC104611779</name>
</gene>